<feature type="compositionally biased region" description="Basic and acidic residues" evidence="6">
    <location>
        <begin position="62"/>
        <end position="72"/>
    </location>
</feature>
<keyword evidence="4 5" id="KW-0732">Signal</keyword>
<comment type="domain">
    <text evidence="5">The RxLR-dEER motif acts to carry the protein into the host cell cytoplasm through binding to cell surface phosphatidylinositol-3-phosphate.</text>
</comment>
<gene>
    <name evidence="7" type="ORF">P3T76_004002</name>
</gene>
<dbReference type="InterPro" id="IPR031825">
    <property type="entry name" value="RXLR"/>
</dbReference>
<organism evidence="7 8">
    <name type="scientific">Phytophthora citrophthora</name>
    <dbReference type="NCBI Taxonomy" id="4793"/>
    <lineage>
        <taxon>Eukaryota</taxon>
        <taxon>Sar</taxon>
        <taxon>Stramenopiles</taxon>
        <taxon>Oomycota</taxon>
        <taxon>Peronosporomycetes</taxon>
        <taxon>Peronosporales</taxon>
        <taxon>Peronosporaceae</taxon>
        <taxon>Phytophthora</taxon>
    </lineage>
</organism>
<accession>A0AAD9LNX6</accession>
<feature type="compositionally biased region" description="Acidic residues" evidence="6">
    <location>
        <begin position="52"/>
        <end position="61"/>
    </location>
</feature>
<feature type="chain" id="PRO_5042050799" description="RxLR effector protein" evidence="5">
    <location>
        <begin position="23"/>
        <end position="101"/>
    </location>
</feature>
<comment type="subcellular location">
    <subcellularLocation>
        <location evidence="1 5">Secreted</location>
    </subcellularLocation>
</comment>
<reference evidence="7" key="1">
    <citation type="submission" date="2023-08" db="EMBL/GenBank/DDBJ databases">
        <title>Reference Genome Resource for the Citrus Pathogen Phytophthora citrophthora.</title>
        <authorList>
            <person name="Moller H."/>
            <person name="Coetzee B."/>
            <person name="Rose L.J."/>
            <person name="Van Niekerk J.M."/>
        </authorList>
    </citation>
    <scope>NUCLEOTIDE SEQUENCE</scope>
    <source>
        <strain evidence="7">STE-U-9442</strain>
    </source>
</reference>
<evidence type="ECO:0000256" key="6">
    <source>
        <dbReference type="SAM" id="MobiDB-lite"/>
    </source>
</evidence>
<sequence>MRLSQILVVAVESFLFTSNVVTVATSNQAKNSKMVQRNPSQRLLRSNKYPVNEEEDESEDSVDVKGRDFTTHDEEDSEELTPLSQAQLNKLEAIGELLGRT</sequence>
<proteinExistence type="inferred from homology"/>
<evidence type="ECO:0000313" key="8">
    <source>
        <dbReference type="Proteomes" id="UP001259832"/>
    </source>
</evidence>
<evidence type="ECO:0000256" key="4">
    <source>
        <dbReference type="ARBA" id="ARBA00022729"/>
    </source>
</evidence>
<dbReference type="Proteomes" id="UP001259832">
    <property type="component" value="Unassembled WGS sequence"/>
</dbReference>
<feature type="compositionally biased region" description="Polar residues" evidence="6">
    <location>
        <begin position="27"/>
        <end position="44"/>
    </location>
</feature>
<comment type="function">
    <text evidence="5">Effector that suppresses plant defense responses during pathogen infection.</text>
</comment>
<keyword evidence="8" id="KW-1185">Reference proteome</keyword>
<dbReference type="AlphaFoldDB" id="A0AAD9LNX6"/>
<evidence type="ECO:0000313" key="7">
    <source>
        <dbReference type="EMBL" id="KAK1944090.1"/>
    </source>
</evidence>
<keyword evidence="3 5" id="KW-0964">Secreted</keyword>
<dbReference type="Pfam" id="PF16810">
    <property type="entry name" value="RXLR"/>
    <property type="match status" value="1"/>
</dbReference>
<evidence type="ECO:0000256" key="3">
    <source>
        <dbReference type="ARBA" id="ARBA00022525"/>
    </source>
</evidence>
<evidence type="ECO:0000256" key="5">
    <source>
        <dbReference type="RuleBase" id="RU367124"/>
    </source>
</evidence>
<protein>
    <recommendedName>
        <fullName evidence="5">RxLR effector protein</fullName>
    </recommendedName>
</protein>
<dbReference type="EMBL" id="JASMQC010000006">
    <property type="protein sequence ID" value="KAK1944090.1"/>
    <property type="molecule type" value="Genomic_DNA"/>
</dbReference>
<evidence type="ECO:0000256" key="1">
    <source>
        <dbReference type="ARBA" id="ARBA00004613"/>
    </source>
</evidence>
<comment type="similarity">
    <text evidence="2 5">Belongs to the RxLR effector family.</text>
</comment>
<feature type="region of interest" description="Disordered" evidence="6">
    <location>
        <begin position="27"/>
        <end position="86"/>
    </location>
</feature>
<feature type="signal peptide" evidence="5">
    <location>
        <begin position="1"/>
        <end position="22"/>
    </location>
</feature>
<evidence type="ECO:0000256" key="2">
    <source>
        <dbReference type="ARBA" id="ARBA00010400"/>
    </source>
</evidence>
<comment type="caution">
    <text evidence="7">The sequence shown here is derived from an EMBL/GenBank/DDBJ whole genome shotgun (WGS) entry which is preliminary data.</text>
</comment>
<name>A0AAD9LNX6_9STRA</name>